<evidence type="ECO:0000256" key="2">
    <source>
        <dbReference type="SAM" id="MobiDB-lite"/>
    </source>
</evidence>
<feature type="coiled-coil region" evidence="1">
    <location>
        <begin position="355"/>
        <end position="434"/>
    </location>
</feature>
<feature type="compositionally biased region" description="Basic and acidic residues" evidence="2">
    <location>
        <begin position="1788"/>
        <end position="1804"/>
    </location>
</feature>
<dbReference type="GO" id="GO:0000793">
    <property type="term" value="C:condensed chromosome"/>
    <property type="evidence" value="ECO:0007669"/>
    <property type="project" value="TreeGrafter"/>
</dbReference>
<feature type="region of interest" description="Disordered" evidence="2">
    <location>
        <begin position="32"/>
        <end position="78"/>
    </location>
</feature>
<dbReference type="Gene3D" id="1.10.287.1490">
    <property type="match status" value="2"/>
</dbReference>
<feature type="region of interest" description="Disordered" evidence="2">
    <location>
        <begin position="101"/>
        <end position="134"/>
    </location>
</feature>
<feature type="region of interest" description="Disordered" evidence="2">
    <location>
        <begin position="182"/>
        <end position="273"/>
    </location>
</feature>
<feature type="coiled-coil region" evidence="1">
    <location>
        <begin position="692"/>
        <end position="719"/>
    </location>
</feature>
<dbReference type="Proteomes" id="UP001212841">
    <property type="component" value="Unassembled WGS sequence"/>
</dbReference>
<dbReference type="GO" id="GO:0000785">
    <property type="term" value="C:chromatin"/>
    <property type="evidence" value="ECO:0007669"/>
    <property type="project" value="TreeGrafter"/>
</dbReference>
<feature type="coiled-coil region" evidence="1">
    <location>
        <begin position="1475"/>
        <end position="1748"/>
    </location>
</feature>
<dbReference type="GO" id="GO:0007076">
    <property type="term" value="P:mitotic chromosome condensation"/>
    <property type="evidence" value="ECO:0007669"/>
    <property type="project" value="TreeGrafter"/>
</dbReference>
<keyword evidence="1" id="KW-0175">Coiled coil</keyword>
<name>A0AAD5SFN3_9FUNG</name>
<feature type="compositionally biased region" description="Basic and acidic residues" evidence="2">
    <location>
        <begin position="1813"/>
        <end position="1843"/>
    </location>
</feature>
<feature type="coiled-coil region" evidence="1">
    <location>
        <begin position="1093"/>
        <end position="1132"/>
    </location>
</feature>
<keyword evidence="4" id="KW-1185">Reference proteome</keyword>
<feature type="coiled-coil region" evidence="1">
    <location>
        <begin position="600"/>
        <end position="627"/>
    </location>
</feature>
<evidence type="ECO:0000313" key="3">
    <source>
        <dbReference type="EMBL" id="KAJ3053135.1"/>
    </source>
</evidence>
<dbReference type="SUPFAM" id="SSF57997">
    <property type="entry name" value="Tropomyosin"/>
    <property type="match status" value="1"/>
</dbReference>
<feature type="region of interest" description="Disordered" evidence="2">
    <location>
        <begin position="1788"/>
        <end position="1862"/>
    </location>
</feature>
<proteinExistence type="predicted"/>
<organism evidence="3 4">
    <name type="scientific">Rhizophlyctis rosea</name>
    <dbReference type="NCBI Taxonomy" id="64517"/>
    <lineage>
        <taxon>Eukaryota</taxon>
        <taxon>Fungi</taxon>
        <taxon>Fungi incertae sedis</taxon>
        <taxon>Chytridiomycota</taxon>
        <taxon>Chytridiomycota incertae sedis</taxon>
        <taxon>Chytridiomycetes</taxon>
        <taxon>Rhizophlyctidales</taxon>
        <taxon>Rhizophlyctidaceae</taxon>
        <taxon>Rhizophlyctis</taxon>
    </lineage>
</organism>
<dbReference type="GO" id="GO:0000796">
    <property type="term" value="C:condensin complex"/>
    <property type="evidence" value="ECO:0007669"/>
    <property type="project" value="TreeGrafter"/>
</dbReference>
<dbReference type="EMBL" id="JADGJD010000234">
    <property type="protein sequence ID" value="KAJ3053135.1"/>
    <property type="molecule type" value="Genomic_DNA"/>
</dbReference>
<protein>
    <submittedName>
        <fullName evidence="3">Uncharacterized protein</fullName>
    </submittedName>
</protein>
<sequence>MPNTEAAALVGLAALTASVVGLFFTRSGAADVTAEPPAKKAKRKRSSSRLARDSTETLIEKKPSRSQELPKPEIPRSLPNITEVIETVDVTPAELVAANAPLQSSSQVEQTEAPTKQKKKSLKRKASKRDITTVAKPKALVVPLVATPTTESPMELEVEEDTNIVEESLEDLLLLGSLSGRNKAAPTVVPSTKRKRSQSKLKPQQEVAEAVEPTPAPTTEVSPSQSGVSTPVKTEATRELPVENLTPPRSAETSTVTSPTRLEQSLPTSDTSDAQILTTRLSFLDAELNRLKSSTTQKSSEITSLKSEITSLTTQIRTLQSENDALRTTNTTLHNASTQKSQKVLEEMSVLRDTNRLLTQNLSSLQVQLRDLKSSLETERQTSKSTIAQLQRSAADKTQLDAARADAEAFRNLNAQLQEMLKSREVEMDGLKTNLAVAVASGAEKDAELATLKSALSKSSEDLRSTTTALGASKAELEPVKASLKAAEKECGGLKQELENVKSELEKVKVEKEGLDGKLNEATLAVGRLSVEAQQANRVAKSIEEEKKALVGELEKLKKEATKKESTHQSQQAILEAKFTQSELQLELFRQSAIARGEKVACLSAENQKLQQKIAEVGGEMESLRAAATSSEEVEPLKKELADAQKHAAEAQAGSATLIRALGKQVEDGQNVRAGVDEKVVEELKAGFAAESAKSKKEVADLRAQLAEASKAAAEANNGSAALISALGKQVEDAQSVKAGVPEAEVAALKSQIASSQSETESLRNQLAQSTLTSSHAAEANSGTAALIRSLAKQVEDAQPIKAGVPEKEVDALKAQLASAEAEVKELKQSGNSRAVGDFEAASGYQALVRSLSYSVEAAQKEVETGRKEVEGLKSAGVESAKKIEELNAKVAAAAKESEQKSADKAIAAAEANNGYAALVNSLGKQVEGRQAALEQVQKLVAEKAAEVEVAKKQTEASKLSAARSQAAIAQHESQSAYTSLITSLSTSLESAHATFSTASTTSLSEVKFLESQLLRRTSEFTALQTSYTKSQNEVKSLTWERSELLARLGRSGYPMSENVAKFQVAQSLEVVAGQNALISALGRSVEDAWGGVHGLTKEKEGVERELESLKVEVEKKKSEEGKKKVEEKRREVVGREAEKKAEAGYAYGVIISGLSRAVEEAVAASQQQTGRVGDLEKELSATHAELTSAKATQKDGGGKEGVKNAEAAYAQQALIKSLGNALEGALAGQVAAEKQVEDLRKVAATKPVAEKKIPVEAKPADDLVKVAEAAAAQANLIRALAKAVEDGQQTTVPEVREVVVERVTVDKSVKGVIENLEDELKSVKSQLEAEVARADQVGRIRKVLAEVYEDRIQGLQAQIGQTKMGLNDQIRSATASAPAHLDFTKLKTAQAKLDEEKAKLASAIKSAASEKAQLSISLQTYQSRITDLETQVQTLTNSVSTLTNEKSTLESTISTFDADKLKLQKVVSTLQSDLDSMREDHRNNLHALEEAKRQQPTAQLWRQIDDLKNQLEKAQKEVVDTRQDKRGLNVRAEVAERKVLIYKKRAEDAAEKVEELEKKVKGQGLETCPMPTPWEEYEETRELKKKVEEYQAQVESAEHRLVVYKQRAEAAQEKIDAAEESVVKARKKAEEEVRKVTDEKEKTVAELKKIIGEAEQAKRDLASKESQIALLERDITTTHARIADLNQKAEQVDALEADFRTYKSENESLNSRWRVLETELQHMKSEKEKLILQSTALEAEKENMRRDWAREQKKLEVTAKVFEAKWKQCEEELTAIKKWIEGAQEGHGDDCGCGEEHGHEHGAQAELQVVEDAPRDSKVSRTDSEETLVEDVKDGGEEKVEEGAGMEAAKKKKNKKKKSKK</sequence>
<feature type="compositionally biased region" description="Polar residues" evidence="2">
    <location>
        <begin position="217"/>
        <end position="232"/>
    </location>
</feature>
<comment type="caution">
    <text evidence="3">The sequence shown here is derived from an EMBL/GenBank/DDBJ whole genome shotgun (WGS) entry which is preliminary data.</text>
</comment>
<feature type="compositionally biased region" description="Basic residues" evidence="2">
    <location>
        <begin position="116"/>
        <end position="127"/>
    </location>
</feature>
<dbReference type="PANTHER" id="PTHR43941">
    <property type="entry name" value="STRUCTURAL MAINTENANCE OF CHROMOSOMES PROTEIN 2"/>
    <property type="match status" value="1"/>
</dbReference>
<dbReference type="PANTHER" id="PTHR43941:SF1">
    <property type="entry name" value="STRUCTURAL MAINTENANCE OF CHROMOSOMES PROTEIN 2"/>
    <property type="match status" value="1"/>
</dbReference>
<reference evidence="3" key="1">
    <citation type="submission" date="2020-05" db="EMBL/GenBank/DDBJ databases">
        <title>Phylogenomic resolution of chytrid fungi.</title>
        <authorList>
            <person name="Stajich J.E."/>
            <person name="Amses K."/>
            <person name="Simmons R."/>
            <person name="Seto K."/>
            <person name="Myers J."/>
            <person name="Bonds A."/>
            <person name="Quandt C.A."/>
            <person name="Barry K."/>
            <person name="Liu P."/>
            <person name="Grigoriev I."/>
            <person name="Longcore J.E."/>
            <person name="James T.Y."/>
        </authorList>
    </citation>
    <scope>NUCLEOTIDE SEQUENCE</scope>
    <source>
        <strain evidence="3">JEL0318</strain>
    </source>
</reference>
<feature type="coiled-coil region" evidence="1">
    <location>
        <begin position="1387"/>
        <end position="1446"/>
    </location>
</feature>
<feature type="coiled-coil region" evidence="1">
    <location>
        <begin position="302"/>
        <end position="329"/>
    </location>
</feature>
<evidence type="ECO:0000313" key="4">
    <source>
        <dbReference type="Proteomes" id="UP001212841"/>
    </source>
</evidence>
<feature type="compositionally biased region" description="Polar residues" evidence="2">
    <location>
        <begin position="251"/>
        <end position="273"/>
    </location>
</feature>
<feature type="coiled-coil region" evidence="1">
    <location>
        <begin position="856"/>
        <end position="904"/>
    </location>
</feature>
<accession>A0AAD5SFN3</accession>
<feature type="compositionally biased region" description="Polar residues" evidence="2">
    <location>
        <begin position="101"/>
        <end position="114"/>
    </location>
</feature>
<evidence type="ECO:0000256" key="1">
    <source>
        <dbReference type="SAM" id="Coils"/>
    </source>
</evidence>
<feature type="compositionally biased region" description="Basic residues" evidence="2">
    <location>
        <begin position="1851"/>
        <end position="1862"/>
    </location>
</feature>
<gene>
    <name evidence="3" type="ORF">HK097_004967</name>
</gene>
<dbReference type="GO" id="GO:0003682">
    <property type="term" value="F:chromatin binding"/>
    <property type="evidence" value="ECO:0007669"/>
    <property type="project" value="TreeGrafter"/>
</dbReference>
<feature type="compositionally biased region" description="Basic and acidic residues" evidence="2">
    <location>
        <begin position="50"/>
        <end position="74"/>
    </location>
</feature>
<feature type="coiled-coil region" evidence="1">
    <location>
        <begin position="484"/>
        <end position="567"/>
    </location>
</feature>